<dbReference type="PANTHER" id="PTHR35563">
    <property type="entry name" value="BARREL METAL-DEPENDENT HYDROLASE, PUTATIVE (AFU_ORTHOLOGUE AFUA_1G16240)-RELATED"/>
    <property type="match status" value="1"/>
</dbReference>
<dbReference type="SUPFAM" id="SSF51556">
    <property type="entry name" value="Metallo-dependent hydrolases"/>
    <property type="match status" value="1"/>
</dbReference>
<dbReference type="InterPro" id="IPR032466">
    <property type="entry name" value="Metal_Hydrolase"/>
</dbReference>
<gene>
    <name evidence="2" type="ORF">E8M01_07655</name>
</gene>
<accession>A0A4D7B245</accession>
<dbReference type="GO" id="GO:0016787">
    <property type="term" value="F:hydrolase activity"/>
    <property type="evidence" value="ECO:0007669"/>
    <property type="project" value="UniProtKB-KW"/>
</dbReference>
<name>A0A4D7B245_9HYPH</name>
<keyword evidence="2" id="KW-0378">Hydrolase</keyword>
<dbReference type="EMBL" id="CP039690">
    <property type="protein sequence ID" value="QCI64130.1"/>
    <property type="molecule type" value="Genomic_DNA"/>
</dbReference>
<dbReference type="InterPro" id="IPR052358">
    <property type="entry name" value="Aro_Compnd_Degr_Hydrolases"/>
</dbReference>
<dbReference type="RefSeq" id="WP_136959586.1">
    <property type="nucleotide sequence ID" value="NZ_CP039690.1"/>
</dbReference>
<dbReference type="OrthoDB" id="9787654at2"/>
<evidence type="ECO:0000313" key="2">
    <source>
        <dbReference type="EMBL" id="QCI64130.1"/>
    </source>
</evidence>
<protein>
    <submittedName>
        <fullName evidence="2">Amidohydrolase</fullName>
    </submittedName>
</protein>
<feature type="domain" description="Amidohydrolase-related" evidence="1">
    <location>
        <begin position="19"/>
        <end position="281"/>
    </location>
</feature>
<organism evidence="2 3">
    <name type="scientific">Phreatobacter stygius</name>
    <dbReference type="NCBI Taxonomy" id="1940610"/>
    <lineage>
        <taxon>Bacteria</taxon>
        <taxon>Pseudomonadati</taxon>
        <taxon>Pseudomonadota</taxon>
        <taxon>Alphaproteobacteria</taxon>
        <taxon>Hyphomicrobiales</taxon>
        <taxon>Phreatobacteraceae</taxon>
        <taxon>Phreatobacter</taxon>
    </lineage>
</organism>
<proteinExistence type="predicted"/>
<sequence>MTTTEGTALPRLTAPANACDTHLHVYDPAYPLAPTAASKPPADATAAHYLAVRARLGLTRAVIVQPSVYGTDNACTLAGIAALGREVARGVAVVDDQASEAHLAALTAGGMRGARFLMMPGGAIPWDQLDRIAAKVQSVGWHVQLQMDGRLLHERIAQIRSWPGRIVIDHVGKFLEPVPVDSPAFRLLLELVASGRVWVKLAAPYEVSKTGGPRYEDVSRLARALVKAAPERMLWASNWPHPGINPRPDAADLLDILADWAPDEADRRRILVDNTAQVYGF</sequence>
<dbReference type="Proteomes" id="UP000298781">
    <property type="component" value="Chromosome"/>
</dbReference>
<dbReference type="AlphaFoldDB" id="A0A4D7B245"/>
<evidence type="ECO:0000259" key="1">
    <source>
        <dbReference type="Pfam" id="PF04909"/>
    </source>
</evidence>
<evidence type="ECO:0000313" key="3">
    <source>
        <dbReference type="Proteomes" id="UP000298781"/>
    </source>
</evidence>
<dbReference type="Gene3D" id="3.20.20.140">
    <property type="entry name" value="Metal-dependent hydrolases"/>
    <property type="match status" value="1"/>
</dbReference>
<dbReference type="Pfam" id="PF04909">
    <property type="entry name" value="Amidohydro_2"/>
    <property type="match status" value="1"/>
</dbReference>
<dbReference type="KEGG" id="pstg:E8M01_07655"/>
<dbReference type="InterPro" id="IPR006680">
    <property type="entry name" value="Amidohydro-rel"/>
</dbReference>
<dbReference type="PANTHER" id="PTHR35563:SF2">
    <property type="entry name" value="BARREL METAL-DEPENDENT HYDROLASE, PUTATIVE (AFU_ORTHOLOGUE AFUA_1G16240)-RELATED"/>
    <property type="match status" value="1"/>
</dbReference>
<reference evidence="2 3" key="1">
    <citation type="submission" date="2019-04" db="EMBL/GenBank/DDBJ databases">
        <title>Phreatobacter aquaticus sp. nov.</title>
        <authorList>
            <person name="Choi A."/>
        </authorList>
    </citation>
    <scope>NUCLEOTIDE SEQUENCE [LARGE SCALE GENOMIC DNA]</scope>
    <source>
        <strain evidence="2 3">KCTC 52518</strain>
    </source>
</reference>
<keyword evidence="3" id="KW-1185">Reference proteome</keyword>